<reference evidence="1" key="1">
    <citation type="submission" date="2021-05" db="EMBL/GenBank/DDBJ databases">
        <authorList>
            <person name="Alioto T."/>
            <person name="Alioto T."/>
            <person name="Gomez Garrido J."/>
        </authorList>
    </citation>
    <scope>NUCLEOTIDE SEQUENCE</scope>
</reference>
<organism evidence="1">
    <name type="scientific">Cacopsylla melanoneura</name>
    <dbReference type="NCBI Taxonomy" id="428564"/>
    <lineage>
        <taxon>Eukaryota</taxon>
        <taxon>Metazoa</taxon>
        <taxon>Ecdysozoa</taxon>
        <taxon>Arthropoda</taxon>
        <taxon>Hexapoda</taxon>
        <taxon>Insecta</taxon>
        <taxon>Pterygota</taxon>
        <taxon>Neoptera</taxon>
        <taxon>Paraneoptera</taxon>
        <taxon>Hemiptera</taxon>
        <taxon>Sternorrhyncha</taxon>
        <taxon>Psylloidea</taxon>
        <taxon>Psyllidae</taxon>
        <taxon>Psyllinae</taxon>
        <taxon>Cacopsylla</taxon>
    </lineage>
</organism>
<protein>
    <submittedName>
        <fullName evidence="1">Uncharacterized protein</fullName>
    </submittedName>
</protein>
<dbReference type="AlphaFoldDB" id="A0A8D9B198"/>
<dbReference type="EMBL" id="HBUF01596327">
    <property type="protein sequence ID" value="CAG6774909.1"/>
    <property type="molecule type" value="Transcribed_RNA"/>
</dbReference>
<proteinExistence type="predicted"/>
<dbReference type="EMBL" id="HBUF01596326">
    <property type="protein sequence ID" value="CAG6774903.1"/>
    <property type="molecule type" value="Transcribed_RNA"/>
</dbReference>
<sequence length="112" mass="12963">MNGMVSLCIAENVVEFRVKNTIGDTGARRVEIVRLVPKQHGGRTFDTSLVNKQIVDLTIEHTRCGQILKSLLTLSDRGEWDLVYYGRSLVYYRRGFVTTWTIRRSIGFFQFF</sequence>
<name>A0A8D9B198_9HEMI</name>
<accession>A0A8D9B198</accession>
<evidence type="ECO:0000313" key="1">
    <source>
        <dbReference type="EMBL" id="CAG6774909.1"/>
    </source>
</evidence>